<keyword evidence="5" id="KW-0472">Membrane</keyword>
<proteinExistence type="predicted"/>
<evidence type="ECO:0000256" key="4">
    <source>
        <dbReference type="ARBA" id="ARBA00022989"/>
    </source>
</evidence>
<reference evidence="8 9" key="1">
    <citation type="journal article" date="2019" name="Int. J. Syst. Evol. Microbiol.">
        <title>The Global Catalogue of Microorganisms (GCM) 10K type strain sequencing project: providing services to taxonomists for standard genome sequencing and annotation.</title>
        <authorList>
            <consortium name="The Broad Institute Genomics Platform"/>
            <consortium name="The Broad Institute Genome Sequencing Center for Infectious Disease"/>
            <person name="Wu L."/>
            <person name="Ma J."/>
        </authorList>
    </citation>
    <scope>NUCLEOTIDE SEQUENCE [LARGE SCALE GENOMIC DNA]</scope>
    <source>
        <strain evidence="8 9">JCM 13004</strain>
    </source>
</reference>
<evidence type="ECO:0000256" key="6">
    <source>
        <dbReference type="SAM" id="MobiDB-lite"/>
    </source>
</evidence>
<sequence length="375" mass="40165">MRQRQRQRGGGGGGGGGGAGGGGAGGGPARAAAPPPEERAADLLVRQGGGNLSWMTTWPDNSYFFPADDGASYLAYRVHAGVAVALGDPVGAAGARSGTITRFAEMCDHAGLVPCLFSATAEAAGATDALGWRSVQVAEDTVIDLPDLEFRGKAWQDVRTALNRAKKDGVEYRLVVLAEQPRQILSQVRGISEEWVGDKGLPEMGFTLGGVEEALDPRMRVGLAVDGDSHLYGVTSWMPVYGVDGSPDGWTLDMMRRRDGFRPVVEFMIASSCLALREDGARFLSLSGAPLARTGSAEAPSVLDRILDQLGGAMEPYYGFRSLHAFKTKFQPRYEPMYLLYRDEADLPRIGLSLLRCYLPSATVRDLLRVPALRA</sequence>
<dbReference type="PANTHER" id="PTHR34697:SF2">
    <property type="entry name" value="PHOSPHATIDYLGLYCEROL LYSYLTRANSFERASE"/>
    <property type="match status" value="1"/>
</dbReference>
<dbReference type="InterPro" id="IPR024320">
    <property type="entry name" value="LPG_synthase_C"/>
</dbReference>
<dbReference type="Proteomes" id="UP001500037">
    <property type="component" value="Unassembled WGS sequence"/>
</dbReference>
<evidence type="ECO:0000259" key="7">
    <source>
        <dbReference type="Pfam" id="PF09924"/>
    </source>
</evidence>
<comment type="subcellular location">
    <subcellularLocation>
        <location evidence="1">Cell membrane</location>
        <topology evidence="1">Multi-pass membrane protein</topology>
    </subcellularLocation>
</comment>
<dbReference type="EMBL" id="BAAALF010000028">
    <property type="protein sequence ID" value="GAA1231227.1"/>
    <property type="molecule type" value="Genomic_DNA"/>
</dbReference>
<dbReference type="PANTHER" id="PTHR34697">
    <property type="entry name" value="PHOSPHATIDYLGLYCEROL LYSYLTRANSFERASE"/>
    <property type="match status" value="1"/>
</dbReference>
<evidence type="ECO:0000313" key="9">
    <source>
        <dbReference type="Proteomes" id="UP001500037"/>
    </source>
</evidence>
<organism evidence="8 9">
    <name type="scientific">Kitasatospora nipponensis</name>
    <dbReference type="NCBI Taxonomy" id="258049"/>
    <lineage>
        <taxon>Bacteria</taxon>
        <taxon>Bacillati</taxon>
        <taxon>Actinomycetota</taxon>
        <taxon>Actinomycetes</taxon>
        <taxon>Kitasatosporales</taxon>
        <taxon>Streptomycetaceae</taxon>
        <taxon>Kitasatospora</taxon>
    </lineage>
</organism>
<evidence type="ECO:0000256" key="2">
    <source>
        <dbReference type="ARBA" id="ARBA00022475"/>
    </source>
</evidence>
<dbReference type="Pfam" id="PF09924">
    <property type="entry name" value="LPG_synthase_C"/>
    <property type="match status" value="1"/>
</dbReference>
<evidence type="ECO:0000256" key="3">
    <source>
        <dbReference type="ARBA" id="ARBA00022692"/>
    </source>
</evidence>
<comment type="caution">
    <text evidence="8">The sequence shown here is derived from an EMBL/GenBank/DDBJ whole genome shotgun (WGS) entry which is preliminary data.</text>
</comment>
<dbReference type="InterPro" id="IPR051211">
    <property type="entry name" value="PG_lysyltransferase"/>
</dbReference>
<evidence type="ECO:0000256" key="5">
    <source>
        <dbReference type="ARBA" id="ARBA00023136"/>
    </source>
</evidence>
<evidence type="ECO:0000256" key="1">
    <source>
        <dbReference type="ARBA" id="ARBA00004651"/>
    </source>
</evidence>
<name>A0ABN1W3M0_9ACTN</name>
<feature type="compositionally biased region" description="Gly residues" evidence="6">
    <location>
        <begin position="8"/>
        <end position="28"/>
    </location>
</feature>
<keyword evidence="3" id="KW-0812">Transmembrane</keyword>
<accession>A0ABN1W3M0</accession>
<evidence type="ECO:0000313" key="8">
    <source>
        <dbReference type="EMBL" id="GAA1231227.1"/>
    </source>
</evidence>
<keyword evidence="9" id="KW-1185">Reference proteome</keyword>
<keyword evidence="2" id="KW-1003">Cell membrane</keyword>
<feature type="domain" description="Phosphatidylglycerol lysyltransferase C-terminal" evidence="7">
    <location>
        <begin position="44"/>
        <end position="341"/>
    </location>
</feature>
<protein>
    <recommendedName>
        <fullName evidence="7">Phosphatidylglycerol lysyltransferase C-terminal domain-containing protein</fullName>
    </recommendedName>
</protein>
<keyword evidence="4" id="KW-1133">Transmembrane helix</keyword>
<feature type="region of interest" description="Disordered" evidence="6">
    <location>
        <begin position="1"/>
        <end position="36"/>
    </location>
</feature>
<gene>
    <name evidence="8" type="ORF">GCM10009665_21980</name>
</gene>